<gene>
    <name evidence="4" type="ORF">GCM10007387_38500</name>
</gene>
<dbReference type="InterPro" id="IPR024191">
    <property type="entry name" value="Peptidase_M61"/>
</dbReference>
<dbReference type="Proteomes" id="UP000628442">
    <property type="component" value="Unassembled WGS sequence"/>
</dbReference>
<evidence type="ECO:0000256" key="1">
    <source>
        <dbReference type="SAM" id="SignalP"/>
    </source>
</evidence>
<protein>
    <submittedName>
        <fullName evidence="4">Peptidase M61</fullName>
    </submittedName>
</protein>
<organism evidence="4 5">
    <name type="scientific">Pseudoduganella albidiflava</name>
    <dbReference type="NCBI Taxonomy" id="321983"/>
    <lineage>
        <taxon>Bacteria</taxon>
        <taxon>Pseudomonadati</taxon>
        <taxon>Pseudomonadota</taxon>
        <taxon>Betaproteobacteria</taxon>
        <taxon>Burkholderiales</taxon>
        <taxon>Oxalobacteraceae</taxon>
        <taxon>Telluria group</taxon>
        <taxon>Pseudoduganella</taxon>
    </lineage>
</organism>
<evidence type="ECO:0000313" key="5">
    <source>
        <dbReference type="Proteomes" id="UP000628442"/>
    </source>
</evidence>
<accession>A0AA88C3Z7</accession>
<reference evidence="4" key="2">
    <citation type="submission" date="2022-12" db="EMBL/GenBank/DDBJ databases">
        <authorList>
            <person name="Sun Q."/>
            <person name="Kim S."/>
        </authorList>
    </citation>
    <scope>NUCLEOTIDE SEQUENCE</scope>
    <source>
        <strain evidence="4">KCTC 12343</strain>
    </source>
</reference>
<feature type="chain" id="PRO_5041696993" evidence="1">
    <location>
        <begin position="24"/>
        <end position="639"/>
    </location>
</feature>
<evidence type="ECO:0000259" key="2">
    <source>
        <dbReference type="Pfam" id="PF05299"/>
    </source>
</evidence>
<comment type="caution">
    <text evidence="4">The sequence shown here is derived from an EMBL/GenBank/DDBJ whole genome shotgun (WGS) entry which is preliminary data.</text>
</comment>
<dbReference type="Gene3D" id="1.10.390.10">
    <property type="entry name" value="Neutral Protease Domain 2"/>
    <property type="match status" value="1"/>
</dbReference>
<dbReference type="Gene3D" id="2.60.40.3650">
    <property type="match status" value="1"/>
</dbReference>
<keyword evidence="1" id="KW-0732">Signal</keyword>
<feature type="domain" description="Peptidase M61 catalytic" evidence="2">
    <location>
        <begin position="315"/>
        <end position="431"/>
    </location>
</feature>
<reference evidence="4" key="1">
    <citation type="journal article" date="2014" name="Int. J. Syst. Evol. Microbiol.">
        <title>Complete genome sequence of Corynebacterium casei LMG S-19264T (=DSM 44701T), isolated from a smear-ripened cheese.</title>
        <authorList>
            <consortium name="US DOE Joint Genome Institute (JGI-PGF)"/>
            <person name="Walter F."/>
            <person name="Albersmeier A."/>
            <person name="Kalinowski J."/>
            <person name="Ruckert C."/>
        </authorList>
    </citation>
    <scope>NUCLEOTIDE SEQUENCE</scope>
    <source>
        <strain evidence="4">KCTC 12343</strain>
    </source>
</reference>
<dbReference type="InterPro" id="IPR040756">
    <property type="entry name" value="Peptidase_M61_N"/>
</dbReference>
<dbReference type="SUPFAM" id="SSF55486">
    <property type="entry name" value="Metalloproteases ('zincins'), catalytic domain"/>
    <property type="match status" value="1"/>
</dbReference>
<evidence type="ECO:0000313" key="4">
    <source>
        <dbReference type="EMBL" id="GGY52537.1"/>
    </source>
</evidence>
<dbReference type="PIRSF" id="PIRSF016493">
    <property type="entry name" value="Glycyl_aminpptds"/>
    <property type="match status" value="1"/>
</dbReference>
<sequence>MTLPLPLRAAILPALVATTFASAVLVKSASADPLPPSVDQPYPGTIQMKIDASDTARNIFRIQQSIPVKAGKLTLLYPQWVTAQHGPTGALHQLAGLKVSANGKPVAWKRDPLNVFAFQVDVPQGAKNLEVEYQHLSPNETGQGRIAMTPDILGIQWQSMTMYPAGYHVRRIPIQTTLTLPAGWQYGTALETASRQGDEVKFKTTDLETFIDSPLFAGRHFKQIDLDPGAKLPVRLNIVADTPEALEAKPEQIAAHREMVKQAYKLFDSQHYAHYDFLFALSDEFGGVGREHHQSSENGVKANYFTEWNKTEAVRTLLPHEFTHSWNGKFRRPKGQDVPNFNTPLDNNLLWVYEGQTQYWGQVLTARSGLAQQASVRDMIANMAATYANVQGRTWRPVVDTTNDPIISQRRPQVWPNWQRSEDYYSEGALIWLDVDTKIRELSGDKRSLDDFARVFFGVDNGVIQAKHYTFDDVVKALNGVQAFDWAPFLKKRVEETGPAPLDGLARAGWKLVYADKQTDFLKGVEDMSKTANFQYSLGFSVASDGKIAAIVWDGPGFKAGLSGNTTLVAVNGRAYKPELLRAAVTAATKDSKPIELLVKRGNDYRTVPLDYHGGLKYPRLERIEGTPDRLQSILQPRK</sequence>
<dbReference type="Pfam" id="PF17899">
    <property type="entry name" value="Peptidase_M61_N"/>
    <property type="match status" value="1"/>
</dbReference>
<dbReference type="Pfam" id="PF05299">
    <property type="entry name" value="Peptidase_M61"/>
    <property type="match status" value="1"/>
</dbReference>
<proteinExistence type="predicted"/>
<dbReference type="InterPro" id="IPR036034">
    <property type="entry name" value="PDZ_sf"/>
</dbReference>
<dbReference type="AlphaFoldDB" id="A0AA88C3Z7"/>
<name>A0AA88C3Z7_9BURK</name>
<dbReference type="SUPFAM" id="SSF50156">
    <property type="entry name" value="PDZ domain-like"/>
    <property type="match status" value="1"/>
</dbReference>
<feature type="domain" description="Peptidase M61 N-terminal" evidence="3">
    <location>
        <begin position="48"/>
        <end position="219"/>
    </location>
</feature>
<dbReference type="InterPro" id="IPR027268">
    <property type="entry name" value="Peptidase_M4/M1_CTD_sf"/>
</dbReference>
<evidence type="ECO:0000259" key="3">
    <source>
        <dbReference type="Pfam" id="PF17899"/>
    </source>
</evidence>
<dbReference type="RefSeq" id="WP_218943753.1">
    <property type="nucleotide sequence ID" value="NZ_CP036401.1"/>
</dbReference>
<dbReference type="EMBL" id="BMWV01000009">
    <property type="protein sequence ID" value="GGY52537.1"/>
    <property type="molecule type" value="Genomic_DNA"/>
</dbReference>
<feature type="signal peptide" evidence="1">
    <location>
        <begin position="1"/>
        <end position="23"/>
    </location>
</feature>
<dbReference type="InterPro" id="IPR007963">
    <property type="entry name" value="Peptidase_M61_catalytic"/>
</dbReference>